<accession>A0ABP3FIY4</accession>
<feature type="compositionally biased region" description="Low complexity" evidence="1">
    <location>
        <begin position="148"/>
        <end position="187"/>
    </location>
</feature>
<evidence type="ECO:0000256" key="1">
    <source>
        <dbReference type="SAM" id="MobiDB-lite"/>
    </source>
</evidence>
<feature type="compositionally biased region" description="Basic residues" evidence="1">
    <location>
        <begin position="103"/>
        <end position="112"/>
    </location>
</feature>
<dbReference type="Proteomes" id="UP001501867">
    <property type="component" value="Unassembled WGS sequence"/>
</dbReference>
<gene>
    <name evidence="3" type="ORF">GCM10010302_65900</name>
</gene>
<evidence type="ECO:0000256" key="2">
    <source>
        <dbReference type="SAM" id="Phobius"/>
    </source>
</evidence>
<feature type="region of interest" description="Disordered" evidence="1">
    <location>
        <begin position="1"/>
        <end position="112"/>
    </location>
</feature>
<feature type="compositionally biased region" description="Low complexity" evidence="1">
    <location>
        <begin position="208"/>
        <end position="228"/>
    </location>
</feature>
<name>A0ABP3FIY4_9ACTN</name>
<feature type="transmembrane region" description="Helical" evidence="2">
    <location>
        <begin position="116"/>
        <end position="134"/>
    </location>
</feature>
<keyword evidence="2" id="KW-0812">Transmembrane</keyword>
<sequence length="323" mass="31615">MSDGRGGPDVPRPENEASVPSHGTTPDVGGGFTDPAPGREGIIVQGGRTAPGPNDPRAIGPKQDDPRAIGPKQDDPRAIGPKQDDPRAAGNIVQGGRTGHPGTRARQKRAKKTKTMMLVIGGVMVLALGGFFVGSRLGHDPAALQPQAAATPTGAASADASGGAPSAASGGVAPAPASVPGTPATQAPAPPTTAAPTPPARTGGAGPTPGRSTQSAPPKQSSAPAPAAQPVLSLRPAGVREFCANGEWPGTLLVRNSGGGKLTWSLGGLPAGVTASTSGGSLAADALQVITLGGRTEQQPPNGRFTVAFTSDGGSGQVTVTCA</sequence>
<keyword evidence="2" id="KW-1133">Transmembrane helix</keyword>
<evidence type="ECO:0000313" key="4">
    <source>
        <dbReference type="Proteomes" id="UP001501867"/>
    </source>
</evidence>
<dbReference type="RefSeq" id="WP_344167349.1">
    <property type="nucleotide sequence ID" value="NZ_BAAABV010000028.1"/>
</dbReference>
<feature type="compositionally biased region" description="Basic and acidic residues" evidence="1">
    <location>
        <begin position="62"/>
        <end position="87"/>
    </location>
</feature>
<organism evidence="3 4">
    <name type="scientific">Streptomyces polychromogenes</name>
    <dbReference type="NCBI Taxonomy" id="67342"/>
    <lineage>
        <taxon>Bacteria</taxon>
        <taxon>Bacillati</taxon>
        <taxon>Actinomycetota</taxon>
        <taxon>Actinomycetes</taxon>
        <taxon>Kitasatosporales</taxon>
        <taxon>Streptomycetaceae</taxon>
        <taxon>Streptomyces</taxon>
    </lineage>
</organism>
<feature type="compositionally biased region" description="Pro residues" evidence="1">
    <location>
        <begin position="188"/>
        <end position="199"/>
    </location>
</feature>
<dbReference type="EMBL" id="BAAABV010000028">
    <property type="protein sequence ID" value="GAA0317647.1"/>
    <property type="molecule type" value="Genomic_DNA"/>
</dbReference>
<keyword evidence="4" id="KW-1185">Reference proteome</keyword>
<feature type="region of interest" description="Disordered" evidence="1">
    <location>
        <begin position="148"/>
        <end position="228"/>
    </location>
</feature>
<proteinExistence type="predicted"/>
<comment type="caution">
    <text evidence="3">The sequence shown here is derived from an EMBL/GenBank/DDBJ whole genome shotgun (WGS) entry which is preliminary data.</text>
</comment>
<keyword evidence="2" id="KW-0472">Membrane</keyword>
<protein>
    <submittedName>
        <fullName evidence="3">Uncharacterized protein</fullName>
    </submittedName>
</protein>
<reference evidence="4" key="1">
    <citation type="journal article" date="2019" name="Int. J. Syst. Evol. Microbiol.">
        <title>The Global Catalogue of Microorganisms (GCM) 10K type strain sequencing project: providing services to taxonomists for standard genome sequencing and annotation.</title>
        <authorList>
            <consortium name="The Broad Institute Genomics Platform"/>
            <consortium name="The Broad Institute Genome Sequencing Center for Infectious Disease"/>
            <person name="Wu L."/>
            <person name="Ma J."/>
        </authorList>
    </citation>
    <scope>NUCLEOTIDE SEQUENCE [LARGE SCALE GENOMIC DNA]</scope>
    <source>
        <strain evidence="4">JCM 4505</strain>
    </source>
</reference>
<evidence type="ECO:0000313" key="3">
    <source>
        <dbReference type="EMBL" id="GAA0317647.1"/>
    </source>
</evidence>